<evidence type="ECO:0000256" key="1">
    <source>
        <dbReference type="ARBA" id="ARBA00009388"/>
    </source>
</evidence>
<dbReference type="InterPro" id="IPR027268">
    <property type="entry name" value="Peptidase_M4/M1_CTD_sf"/>
</dbReference>
<dbReference type="RefSeq" id="WP_187672960.1">
    <property type="nucleotide sequence ID" value="NZ_CAJFCI010000077.1"/>
</dbReference>
<dbReference type="EC" id="3.4.24.-" evidence="8"/>
<dbReference type="Pfam" id="PF01447">
    <property type="entry name" value="Peptidase_M4"/>
    <property type="match status" value="1"/>
</dbReference>
<feature type="domain" description="Peptidase M4 C-terminal" evidence="10">
    <location>
        <begin position="186"/>
        <end position="353"/>
    </location>
</feature>
<keyword evidence="2 8" id="KW-0645">Protease</keyword>
<dbReference type="GO" id="GO:0004222">
    <property type="term" value="F:metalloendopeptidase activity"/>
    <property type="evidence" value="ECO:0007669"/>
    <property type="project" value="UniProtKB-UniRule"/>
</dbReference>
<comment type="function">
    <text evidence="8">Extracellular zinc metalloprotease.</text>
</comment>
<dbReference type="InterPro" id="IPR001570">
    <property type="entry name" value="Peptidase_M4_C_domain"/>
</dbReference>
<comment type="subcellular location">
    <subcellularLocation>
        <location evidence="8">Secreted</location>
    </subcellularLocation>
</comment>
<keyword evidence="5 8" id="KW-0862">Zinc</keyword>
<keyword evidence="8" id="KW-0964">Secreted</keyword>
<feature type="active site" description="Proton donor" evidence="7">
    <location>
        <position position="278"/>
    </location>
</feature>
<dbReference type="SUPFAM" id="SSF55486">
    <property type="entry name" value="Metalloproteases ('zincins'), catalytic domain"/>
    <property type="match status" value="1"/>
</dbReference>
<evidence type="ECO:0000256" key="7">
    <source>
        <dbReference type="PIRSR" id="PIRSR623612-1"/>
    </source>
</evidence>
<reference evidence="11 12" key="1">
    <citation type="submission" date="2020-08" db="EMBL/GenBank/DDBJ databases">
        <authorList>
            <person name="Criscuolo A."/>
        </authorList>
    </citation>
    <scope>NUCLEOTIDE SEQUENCE [LARGE SCALE GENOMIC DNA]</scope>
    <source>
        <strain evidence="11">CIP111764</strain>
    </source>
</reference>
<dbReference type="GO" id="GO:0006508">
    <property type="term" value="P:proteolysis"/>
    <property type="evidence" value="ECO:0007669"/>
    <property type="project" value="UniProtKB-KW"/>
</dbReference>
<dbReference type="AlphaFoldDB" id="A0A7U7IC20"/>
<dbReference type="InterPro" id="IPR023612">
    <property type="entry name" value="Peptidase_M4"/>
</dbReference>
<dbReference type="Gene3D" id="1.10.390.10">
    <property type="entry name" value="Neutral Protease Domain 2"/>
    <property type="match status" value="1"/>
</dbReference>
<accession>A0A7U7IC20</accession>
<dbReference type="Proteomes" id="UP000583387">
    <property type="component" value="Unassembled WGS sequence"/>
</dbReference>
<gene>
    <name evidence="11" type="primary">prtS</name>
    <name evidence="11" type="ORF">PSEWESI4_03953</name>
</gene>
<dbReference type="GO" id="GO:0005576">
    <property type="term" value="C:extracellular region"/>
    <property type="evidence" value="ECO:0007669"/>
    <property type="project" value="UniProtKB-SubCell"/>
</dbReference>
<evidence type="ECO:0000256" key="6">
    <source>
        <dbReference type="ARBA" id="ARBA00023049"/>
    </source>
</evidence>
<dbReference type="GO" id="GO:0046872">
    <property type="term" value="F:metal ion binding"/>
    <property type="evidence" value="ECO:0007669"/>
    <property type="project" value="UniProtKB-UniRule"/>
</dbReference>
<dbReference type="PANTHER" id="PTHR43579">
    <property type="match status" value="1"/>
</dbReference>
<organism evidence="11 12">
    <name type="scientific">Zestomonas carbonaria</name>
    <dbReference type="NCBI Taxonomy" id="2762745"/>
    <lineage>
        <taxon>Bacteria</taxon>
        <taxon>Pseudomonadati</taxon>
        <taxon>Pseudomonadota</taxon>
        <taxon>Gammaproteobacteria</taxon>
        <taxon>Pseudomonadales</taxon>
        <taxon>Pseudomonadaceae</taxon>
        <taxon>Zestomonas</taxon>
    </lineage>
</organism>
<evidence type="ECO:0000256" key="5">
    <source>
        <dbReference type="ARBA" id="ARBA00022833"/>
    </source>
</evidence>
<keyword evidence="4 8" id="KW-0378">Hydrolase</keyword>
<evidence type="ECO:0000256" key="2">
    <source>
        <dbReference type="ARBA" id="ARBA00022670"/>
    </source>
</evidence>
<evidence type="ECO:0000313" key="11">
    <source>
        <dbReference type="EMBL" id="CAD5109647.1"/>
    </source>
</evidence>
<evidence type="ECO:0000256" key="8">
    <source>
        <dbReference type="RuleBase" id="RU366073"/>
    </source>
</evidence>
<keyword evidence="3" id="KW-0479">Metal-binding</keyword>
<evidence type="ECO:0000256" key="3">
    <source>
        <dbReference type="ARBA" id="ARBA00022723"/>
    </source>
</evidence>
<comment type="similarity">
    <text evidence="1 8">Belongs to the peptidase M4 family.</text>
</comment>
<evidence type="ECO:0000259" key="10">
    <source>
        <dbReference type="Pfam" id="PF02868"/>
    </source>
</evidence>
<dbReference type="PANTHER" id="PTHR43579:SF1">
    <property type="entry name" value="NEUTRAL METALLOPROTEINASE"/>
    <property type="match status" value="1"/>
</dbReference>
<sequence length="355" mass="38100">MCTRNPIHCIVPPYIIERLAQSADPKVRCWAIANLSAGSAFRAVRATVQGMPGMIASRSPGPDRHRLVYDAQQTDRLPGVLVRSEGLAASGDPAVDEAYEGSGDTYDFFQALFGRNSLDDNGMSLVSTVHVAEADYNGEYAPMNNAFWNGRQMAYGDGDGSVFQRFTRSLDVIGHELTHGVQAFTSNLTYAGQSGALNEHFSDVFGILVRQWKRGEAAESADWLIGADVLVPAPTRRGIRDMENPGTAFVDDPELGTDPQPAHMSGLYTGPRDNGGVHINSGIPNRAFVLAAKALGGPAWEVAGRIWYETLLQLGANSSFEECARLSVQIAGQGKYGAAAKKAVKAAWKQVGIAV</sequence>
<keyword evidence="12" id="KW-1185">Reference proteome</keyword>
<dbReference type="Pfam" id="PF02868">
    <property type="entry name" value="Peptidase_M4_C"/>
    <property type="match status" value="1"/>
</dbReference>
<dbReference type="Gene3D" id="3.10.170.10">
    <property type="match status" value="1"/>
</dbReference>
<dbReference type="InterPro" id="IPR013856">
    <property type="entry name" value="Peptidase_M4_domain"/>
</dbReference>
<proteinExistence type="inferred from homology"/>
<protein>
    <recommendedName>
        <fullName evidence="8">Neutral metalloproteinase</fullName>
        <ecNumber evidence="8">3.4.24.-</ecNumber>
    </recommendedName>
</protein>
<name>A0A7U7IC20_9GAMM</name>
<feature type="domain" description="Peptidase M4" evidence="9">
    <location>
        <begin position="69"/>
        <end position="181"/>
    </location>
</feature>
<evidence type="ECO:0000259" key="9">
    <source>
        <dbReference type="Pfam" id="PF01447"/>
    </source>
</evidence>
<dbReference type="EMBL" id="CAJFCI010000077">
    <property type="protein sequence ID" value="CAD5109647.1"/>
    <property type="molecule type" value="Genomic_DNA"/>
</dbReference>
<dbReference type="InterPro" id="IPR052759">
    <property type="entry name" value="Metalloprotease_M4"/>
</dbReference>
<keyword evidence="6 8" id="KW-0482">Metalloprotease</keyword>
<dbReference type="CDD" id="cd09597">
    <property type="entry name" value="M4_TLP"/>
    <property type="match status" value="1"/>
</dbReference>
<comment type="caution">
    <text evidence="11">The sequence shown here is derived from an EMBL/GenBank/DDBJ whole genome shotgun (WGS) entry which is preliminary data.</text>
</comment>
<evidence type="ECO:0000313" key="12">
    <source>
        <dbReference type="Proteomes" id="UP000583387"/>
    </source>
</evidence>
<comment type="cofactor">
    <cofactor evidence="8">
        <name>Zn(2+)</name>
        <dbReference type="ChEBI" id="CHEBI:29105"/>
    </cofactor>
</comment>
<evidence type="ECO:0000256" key="4">
    <source>
        <dbReference type="ARBA" id="ARBA00022801"/>
    </source>
</evidence>
<dbReference type="PRINTS" id="PR00730">
    <property type="entry name" value="THERMOLYSIN"/>
</dbReference>
<feature type="active site" evidence="7">
    <location>
        <position position="176"/>
    </location>
</feature>